<evidence type="ECO:0000313" key="3">
    <source>
        <dbReference type="WBParaSite" id="SBAD_0001296701-mRNA-1"/>
    </source>
</evidence>
<gene>
    <name evidence="1" type="ORF">SBAD_LOCUS12558</name>
</gene>
<evidence type="ECO:0000313" key="2">
    <source>
        <dbReference type="Proteomes" id="UP000270296"/>
    </source>
</evidence>
<accession>A0A183J9L0</accession>
<reference evidence="1 2" key="2">
    <citation type="submission" date="2018-11" db="EMBL/GenBank/DDBJ databases">
        <authorList>
            <consortium name="Pathogen Informatics"/>
        </authorList>
    </citation>
    <scope>NUCLEOTIDE SEQUENCE [LARGE SCALE GENOMIC DNA]</scope>
</reference>
<dbReference type="EMBL" id="UZAM01018122">
    <property type="protein sequence ID" value="VDP49618.1"/>
    <property type="molecule type" value="Genomic_DNA"/>
</dbReference>
<sequence length="122" mass="14400">MGFLRRVAGLTRHDLVRNSDIWKSLGIQLLLLQIEKSQLRWLRPVLRVPPEKKAKQLFLANPTGKRPRERPRLTWCKHMEGVRSRLHLSLAEAQTLAQNRERWKHCLTRLSPRPERRSGDGR</sequence>
<reference evidence="3" key="1">
    <citation type="submission" date="2016-06" db="UniProtKB">
        <authorList>
            <consortium name="WormBaseParasite"/>
        </authorList>
    </citation>
    <scope>IDENTIFICATION</scope>
</reference>
<evidence type="ECO:0000313" key="1">
    <source>
        <dbReference type="EMBL" id="VDP49618.1"/>
    </source>
</evidence>
<proteinExistence type="predicted"/>
<protein>
    <submittedName>
        <fullName evidence="1 3">Uncharacterized protein</fullName>
    </submittedName>
</protein>
<dbReference type="Proteomes" id="UP000270296">
    <property type="component" value="Unassembled WGS sequence"/>
</dbReference>
<dbReference type="OrthoDB" id="6740956at2759"/>
<organism evidence="3">
    <name type="scientific">Soboliphyme baturini</name>
    <dbReference type="NCBI Taxonomy" id="241478"/>
    <lineage>
        <taxon>Eukaryota</taxon>
        <taxon>Metazoa</taxon>
        <taxon>Ecdysozoa</taxon>
        <taxon>Nematoda</taxon>
        <taxon>Enoplea</taxon>
        <taxon>Dorylaimia</taxon>
        <taxon>Dioctophymatida</taxon>
        <taxon>Dioctophymatoidea</taxon>
        <taxon>Soboliphymatidae</taxon>
        <taxon>Soboliphyme</taxon>
    </lineage>
</organism>
<dbReference type="WBParaSite" id="SBAD_0001296701-mRNA-1">
    <property type="protein sequence ID" value="SBAD_0001296701-mRNA-1"/>
    <property type="gene ID" value="SBAD_0001296701"/>
</dbReference>
<keyword evidence="2" id="KW-1185">Reference proteome</keyword>
<name>A0A183J9L0_9BILA</name>
<dbReference type="AlphaFoldDB" id="A0A183J9L0"/>